<gene>
    <name evidence="2" type="ORF">BD626DRAFT_521789</name>
</gene>
<dbReference type="Proteomes" id="UP000320762">
    <property type="component" value="Unassembled WGS sequence"/>
</dbReference>
<evidence type="ECO:0000256" key="1">
    <source>
        <dbReference type="SAM" id="MobiDB-lite"/>
    </source>
</evidence>
<feature type="region of interest" description="Disordered" evidence="1">
    <location>
        <begin position="1"/>
        <end position="61"/>
    </location>
</feature>
<protein>
    <submittedName>
        <fullName evidence="2">Uncharacterized protein</fullName>
    </submittedName>
</protein>
<proteinExistence type="predicted"/>
<sequence length="61" mass="6944">MVGKDKRRTRGERDASSWIVSPSGGRMTHGPGRRLHEENERSSRPRQTKAKCQVFDGNFDS</sequence>
<dbReference type="EMBL" id="VDMD01000089">
    <property type="protein sequence ID" value="TRM55878.1"/>
    <property type="molecule type" value="Genomic_DNA"/>
</dbReference>
<reference evidence="2 3" key="1">
    <citation type="journal article" date="2019" name="New Phytol.">
        <title>Comparative genomics reveals unique wood-decay strategies and fruiting body development in the Schizophyllaceae.</title>
        <authorList>
            <person name="Almasi E."/>
            <person name="Sahu N."/>
            <person name="Krizsan K."/>
            <person name="Balint B."/>
            <person name="Kovacs G.M."/>
            <person name="Kiss B."/>
            <person name="Cseklye J."/>
            <person name="Drula E."/>
            <person name="Henrissat B."/>
            <person name="Nagy I."/>
            <person name="Chovatia M."/>
            <person name="Adam C."/>
            <person name="LaButti K."/>
            <person name="Lipzen A."/>
            <person name="Riley R."/>
            <person name="Grigoriev I.V."/>
            <person name="Nagy L.G."/>
        </authorList>
    </citation>
    <scope>NUCLEOTIDE SEQUENCE [LARGE SCALE GENOMIC DNA]</scope>
    <source>
        <strain evidence="2 3">NL-1724</strain>
    </source>
</reference>
<comment type="caution">
    <text evidence="2">The sequence shown here is derived from an EMBL/GenBank/DDBJ whole genome shotgun (WGS) entry which is preliminary data.</text>
</comment>
<organism evidence="2 3">
    <name type="scientific">Schizophyllum amplum</name>
    <dbReference type="NCBI Taxonomy" id="97359"/>
    <lineage>
        <taxon>Eukaryota</taxon>
        <taxon>Fungi</taxon>
        <taxon>Dikarya</taxon>
        <taxon>Basidiomycota</taxon>
        <taxon>Agaricomycotina</taxon>
        <taxon>Agaricomycetes</taxon>
        <taxon>Agaricomycetidae</taxon>
        <taxon>Agaricales</taxon>
        <taxon>Schizophyllaceae</taxon>
        <taxon>Schizophyllum</taxon>
    </lineage>
</organism>
<feature type="compositionally biased region" description="Basic residues" evidence="1">
    <location>
        <begin position="1"/>
        <end position="10"/>
    </location>
</feature>
<evidence type="ECO:0000313" key="2">
    <source>
        <dbReference type="EMBL" id="TRM55878.1"/>
    </source>
</evidence>
<feature type="compositionally biased region" description="Basic and acidic residues" evidence="1">
    <location>
        <begin position="34"/>
        <end position="43"/>
    </location>
</feature>
<accession>A0A550BTK5</accession>
<keyword evidence="3" id="KW-1185">Reference proteome</keyword>
<dbReference type="AlphaFoldDB" id="A0A550BTK5"/>
<name>A0A550BTK5_9AGAR</name>
<evidence type="ECO:0000313" key="3">
    <source>
        <dbReference type="Proteomes" id="UP000320762"/>
    </source>
</evidence>